<feature type="transmembrane region" description="Helical" evidence="1">
    <location>
        <begin position="142"/>
        <end position="163"/>
    </location>
</feature>
<gene>
    <name evidence="2" type="ORF">HELGO_WM12435</name>
</gene>
<name>A0A6S6S9I9_9BACT</name>
<keyword evidence="1" id="KW-0472">Membrane</keyword>
<sequence length="285" mass="32739">MLDASIWDIAWFIVKIIVAIGLIFLVIGIVGAIFQAIVEYLNSEPKEKENKLSGNQMLILIATAIVLAMVIVYFADNFIEKKVYSTWGAGIVITLGVFLWAGAIGFIKDIFIEENQKKKAIEFEIDIQRENRLREKRVVKSFIKRALIVIVAYILFFEIVKYIDDEEPVGVLGLIIMFFIMTASAIYIFKPMVDYDKKGDGNISDNKTPCVDDNQKWLELQSLVTNSNPIEIKRFNDAIEFLSYDGKILIIEEKNDYIWEKWDIIEESIFKAFGEKIQIETVKLP</sequence>
<evidence type="ECO:0000256" key="1">
    <source>
        <dbReference type="SAM" id="Phobius"/>
    </source>
</evidence>
<protein>
    <submittedName>
        <fullName evidence="2">Uncharacterized protein</fullName>
    </submittedName>
</protein>
<dbReference type="AlphaFoldDB" id="A0A6S6S9I9"/>
<feature type="transmembrane region" description="Helical" evidence="1">
    <location>
        <begin position="169"/>
        <end position="189"/>
    </location>
</feature>
<accession>A0A6S6S9I9</accession>
<keyword evidence="1" id="KW-0812">Transmembrane</keyword>
<organism evidence="2">
    <name type="scientific">uncultured Sulfurovum sp</name>
    <dbReference type="NCBI Taxonomy" id="269237"/>
    <lineage>
        <taxon>Bacteria</taxon>
        <taxon>Pseudomonadati</taxon>
        <taxon>Campylobacterota</taxon>
        <taxon>Epsilonproteobacteria</taxon>
        <taxon>Campylobacterales</taxon>
        <taxon>Sulfurovaceae</taxon>
        <taxon>Sulfurovum</taxon>
        <taxon>environmental samples</taxon>
    </lineage>
</organism>
<feature type="transmembrane region" description="Helical" evidence="1">
    <location>
        <begin position="12"/>
        <end position="37"/>
    </location>
</feature>
<evidence type="ECO:0000313" key="2">
    <source>
        <dbReference type="EMBL" id="CAA6806533.1"/>
    </source>
</evidence>
<dbReference type="EMBL" id="CACVAZ010000033">
    <property type="protein sequence ID" value="CAA6806533.1"/>
    <property type="molecule type" value="Genomic_DNA"/>
</dbReference>
<keyword evidence="1" id="KW-1133">Transmembrane helix</keyword>
<proteinExistence type="predicted"/>
<reference evidence="2" key="1">
    <citation type="submission" date="2020-01" db="EMBL/GenBank/DDBJ databases">
        <authorList>
            <person name="Meier V. D."/>
            <person name="Meier V D."/>
        </authorList>
    </citation>
    <scope>NUCLEOTIDE SEQUENCE</scope>
    <source>
        <strain evidence="2">HLG_WM_MAG_02</strain>
    </source>
</reference>
<feature type="transmembrane region" description="Helical" evidence="1">
    <location>
        <begin position="87"/>
        <end position="107"/>
    </location>
</feature>
<feature type="transmembrane region" description="Helical" evidence="1">
    <location>
        <begin position="57"/>
        <end position="75"/>
    </location>
</feature>